<dbReference type="Gene3D" id="3.40.50.300">
    <property type="entry name" value="P-loop containing nucleotide triphosphate hydrolases"/>
    <property type="match status" value="1"/>
</dbReference>
<gene>
    <name evidence="5" type="ORF">M747DRAFT_256933</name>
</gene>
<feature type="domain" description="NWD NACHT-NTPase N-terminal" evidence="3">
    <location>
        <begin position="61"/>
        <end position="285"/>
    </location>
</feature>
<dbReference type="Pfam" id="PF24883">
    <property type="entry name" value="NPHP3_N"/>
    <property type="match status" value="1"/>
</dbReference>
<dbReference type="InterPro" id="IPR056884">
    <property type="entry name" value="NPHP3-like_N"/>
</dbReference>
<dbReference type="InterPro" id="IPR031359">
    <property type="entry name" value="NACHT_N"/>
</dbReference>
<evidence type="ECO:0000256" key="2">
    <source>
        <dbReference type="SAM" id="MobiDB-lite"/>
    </source>
</evidence>
<dbReference type="SMART" id="SM00320">
    <property type="entry name" value="WD40"/>
    <property type="match status" value="5"/>
</dbReference>
<dbReference type="SUPFAM" id="SSF50978">
    <property type="entry name" value="WD40 repeat-like"/>
    <property type="match status" value="2"/>
</dbReference>
<dbReference type="InterPro" id="IPR001680">
    <property type="entry name" value="WD40_rpt"/>
</dbReference>
<dbReference type="InterPro" id="IPR027417">
    <property type="entry name" value="P-loop_NTPase"/>
</dbReference>
<protein>
    <submittedName>
        <fullName evidence="5">Uncharacterized protein</fullName>
    </submittedName>
</protein>
<dbReference type="PANTHER" id="PTHR10039:SF14">
    <property type="entry name" value="NACHT DOMAIN-CONTAINING PROTEIN"/>
    <property type="match status" value="1"/>
</dbReference>
<feature type="compositionally biased region" description="Polar residues" evidence="2">
    <location>
        <begin position="22"/>
        <end position="31"/>
    </location>
</feature>
<sequence length="1707" mass="192243">MHFRKRLKDWTATLRPPRNSGLDVSQDTSTASVVSSQNNDISVPHACPSNVPNPIPLRLEGLWKKAYSDLQNKNPDLLAQYEKILLSNAELDDSSNENQGDNIDIDPRLETCVKRRLEAIEKLRCKIRIGGKEIEVKKQVRRVVGGILSVKDIITAAVSAEPHVSIAWAGVLFLLYPLAKSFDQDEDAMNGFQAVSDLMVRHAFLERSQAKIYSNSSFTVADPGHDFANLIRSKTVELYVLILEYHMSLATHFDHAGFRRFLHDWTEIDKWHSMLKSITSLDESIGQYLATFAGDDIQKILKELENSQRVVMDSLSVIKENVELLKLLPLVGEATFGSLADQNKPECLEGTQTKILREIQTWIESPDDSQIFWLRGMAGTGKSTISRTLAAACQQGKSLIPNGPPLPVNVCLGASFFFDRTKPGRNSVEKLFPSISNKLAYSFPDSRDKICQAILDNQSIGNQNLHNQWSKLISEPLLTLDKELLLPVTLVLVLDALDESVSQDPKEAGEPAHDIGGVLTLITTAEKLQNIRLKIFLTSRPELRSQFYVPYKEANVHDFELRKIPVMSEGANLPKDDITFYLEHQVKRIVSQATVNYSESLAKSTCWLSQDEERKVVRALADKSDGLFIYAATACRFLDGVDCDFDDLQARMREISGYSSEVDSPQDNLDQMYNQILKYSIMYSSRKIKSEKKDFYELFERMIGAVVVLAEPLTIATLEDLLDFAGKETKTRRLLNSLSSVISCGVSFGSPIQLLHMSFRDFLVGQPNRRCLYDEFCIDPRKAHRALFESCLKPLSSTLKQDICSLEDPSFLAKDIGSSLLDRHVRVSVRYASQYWSHHLQQAGVKLLDNDCVHEFLQKHFLCWLEVMSLLQMIPTAIVNTIQLESYFASLPRDGRAGLQDMVSDMKRFMLASKNEIENAPLQVYRSALIFAPKQSICRKTFQSSIPKIYSRLPKVKEKWDPLLQELDNRESSHCLAMSSDGKTLAVLCGYWKRYRIKLWNITTGTLLYTIDCGGWPEFIAFLPGDKHILSSGGLEGIRVWDIGSGMLLRTILFGKKDASDGGLWGRAQRDSLSSRGCLAVVHPNKMTIGLTYAAQGTLKMIHVSTTVKTIAWSADGSTLAIFLTNGSITFWDASESKFIQSLNYNSGIGKVKGLNMTFSATGELLTETLLEDCVLLQLWEWRTKTLLLKIIDDSLDWKGCKSLDSDTIMHFSPSEKAVTTWHRSTGLQRWDYETGQRLVKIPTPDSKARVTLSPSGKIFVVATAQADRTPITKLYDSATGECLTSLRGIKDDPSFVFNSESRVLISADMKGIIRVWDLSSDLRSEQLAAPLKSDGRLILSHDHQFVLSASTNHIYLWKNRPGSLMRVVSRKDIEGLAEMFGQVLIRDYKGPILTNIQTAVQEMNTNQLLDDLFHGYFVDNQIKEISSNGRLLAKAWFSTESAHYDDDNVYITVRDVITGVVASAIPRGYNGDPYLSFSPDGRLLAIGHTDRDSKATTLEVWDVIEGDFRIQRATGLHEELEAIKVHWSANGTKVAIDCPIPFWKQRNKARIFLYDLAKDNSVLLEYPGVCAALSPDQRLVATRDLDGRILYLWENVGNNLTLLGQHNGMNLKWSVVGSKMLKFEGDEVVITHENRIDVKSFLPKWDSRTSRQIQVKNGWIIYGSEKVLLPLQYRPHDVVVTKENVLVMRNESGEVTFWEFADEEED</sequence>
<evidence type="ECO:0000259" key="4">
    <source>
        <dbReference type="Pfam" id="PF24883"/>
    </source>
</evidence>
<dbReference type="InterPro" id="IPR036322">
    <property type="entry name" value="WD40_repeat_dom_sf"/>
</dbReference>
<feature type="domain" description="Nephrocystin 3-like N-terminal" evidence="4">
    <location>
        <begin position="357"/>
        <end position="540"/>
    </location>
</feature>
<evidence type="ECO:0000313" key="5">
    <source>
        <dbReference type="EMBL" id="RDH22276.1"/>
    </source>
</evidence>
<dbReference type="VEuPathDB" id="FungiDB:M747DRAFT_256933"/>
<accession>A0A370C6P9</accession>
<keyword evidence="1" id="KW-0677">Repeat</keyword>
<proteinExistence type="predicted"/>
<organism evidence="5 6">
    <name type="scientific">Aspergillus niger ATCC 13496</name>
    <dbReference type="NCBI Taxonomy" id="1353008"/>
    <lineage>
        <taxon>Eukaryota</taxon>
        <taxon>Fungi</taxon>
        <taxon>Dikarya</taxon>
        <taxon>Ascomycota</taxon>
        <taxon>Pezizomycotina</taxon>
        <taxon>Eurotiomycetes</taxon>
        <taxon>Eurotiomycetidae</taxon>
        <taxon>Eurotiales</taxon>
        <taxon>Aspergillaceae</taxon>
        <taxon>Aspergillus</taxon>
        <taxon>Aspergillus subgen. Circumdati</taxon>
    </lineage>
</organism>
<evidence type="ECO:0000313" key="6">
    <source>
        <dbReference type="Proteomes" id="UP000253845"/>
    </source>
</evidence>
<feature type="non-terminal residue" evidence="5">
    <location>
        <position position="1707"/>
    </location>
</feature>
<dbReference type="EMBL" id="KZ851908">
    <property type="protein sequence ID" value="RDH22276.1"/>
    <property type="molecule type" value="Genomic_DNA"/>
</dbReference>
<dbReference type="Pfam" id="PF17100">
    <property type="entry name" value="NACHT_N"/>
    <property type="match status" value="1"/>
</dbReference>
<feature type="region of interest" description="Disordered" evidence="2">
    <location>
        <begin position="1"/>
        <end position="31"/>
    </location>
</feature>
<evidence type="ECO:0000256" key="1">
    <source>
        <dbReference type="ARBA" id="ARBA00022737"/>
    </source>
</evidence>
<name>A0A370C6P9_ASPNG</name>
<reference evidence="5 6" key="1">
    <citation type="submission" date="2018-07" db="EMBL/GenBank/DDBJ databases">
        <title>Section-level genome sequencing of Aspergillus section Nigri to investigate inter- and intra-species variation.</title>
        <authorList>
            <consortium name="DOE Joint Genome Institute"/>
            <person name="Vesth T.C."/>
            <person name="Nybo J.L."/>
            <person name="Theobald S."/>
            <person name="Frisvad J.C."/>
            <person name="Larsen T.O."/>
            <person name="Nielsen K.F."/>
            <person name="Hoof J.B."/>
            <person name="Brandl J."/>
            <person name="Salamov A."/>
            <person name="Riley R."/>
            <person name="Gladden J.M."/>
            <person name="Phatale P."/>
            <person name="Nielsen M.T."/>
            <person name="Lyhne E.K."/>
            <person name="Kogle M.E."/>
            <person name="Strasser K."/>
            <person name="McDonnell E."/>
            <person name="Barry K."/>
            <person name="Clum A."/>
            <person name="Chen C."/>
            <person name="Nolan M."/>
            <person name="Sandor L."/>
            <person name="Kuo A."/>
            <person name="Lipzen A."/>
            <person name="Hainaut M."/>
            <person name="Drula E."/>
            <person name="Tsang A."/>
            <person name="Magnuson J.K."/>
            <person name="Henrissat B."/>
            <person name="Wiebenga A."/>
            <person name="Simmons B.A."/>
            <person name="Makela M.R."/>
            <person name="De vries R.P."/>
            <person name="Grigoriev I.V."/>
            <person name="Mortensen U.H."/>
            <person name="Baker S.E."/>
            <person name="Andersen M.R."/>
        </authorList>
    </citation>
    <scope>NUCLEOTIDE SEQUENCE [LARGE SCALE GENOMIC DNA]</scope>
    <source>
        <strain evidence="5 6">ATCC 13496</strain>
    </source>
</reference>
<evidence type="ECO:0000259" key="3">
    <source>
        <dbReference type="Pfam" id="PF17100"/>
    </source>
</evidence>
<dbReference type="Gene3D" id="2.130.10.10">
    <property type="entry name" value="YVTN repeat-like/Quinoprotein amine dehydrogenase"/>
    <property type="match status" value="4"/>
</dbReference>
<dbReference type="Proteomes" id="UP000253845">
    <property type="component" value="Unassembled WGS sequence"/>
</dbReference>
<dbReference type="InterPro" id="IPR015943">
    <property type="entry name" value="WD40/YVTN_repeat-like_dom_sf"/>
</dbReference>
<dbReference type="PANTHER" id="PTHR10039">
    <property type="entry name" value="AMELOGENIN"/>
    <property type="match status" value="1"/>
</dbReference>